<sequence length="420" mass="42687">MRGGNLKHFVLGAALAASGLYVVAVSLPHTFVPGTPIKASEVNANFSALKTAVDTLESGKQNRVNGTCAAGSAIRVINADGSVTCEAVSGGGDAGWKLTGNAGTNPTSNFLGTTDNQPLVLRTNDVERLRVDTGGNVGIGTASPGAKATVAVSEGSLALRLLSGLSAFLDVKPVGGTQTILDTVNNRDLVFSVGTGNVQVLRGVTSVPATFAGLEAHNFTTAGEAALFRTDSAANANAVLKLIKHKDSSGNFLECEAQGQARKCHINKDGTFVAGSDFAEALPALGDKADFTSGDVLVLSAQTPGRVERSSRPNDPRVAGVYSTRPGILGAEKGDGVTRVDASDVPVAIVGIVPTKASAENGPIEVGDMLTTSSTPGHAMKASPVLVSGVAVYPGGILIGKALEPLREGTGLIRVLVTLR</sequence>
<reference evidence="1 2" key="1">
    <citation type="submission" date="2018-08" db="EMBL/GenBank/DDBJ databases">
        <title>Meiothermus roseus NBRC 110900 genome sequencing project.</title>
        <authorList>
            <person name="Da Costa M.S."/>
            <person name="Albuquerque L."/>
            <person name="Raposo P."/>
            <person name="Froufe H.J.C."/>
            <person name="Barroso C.S."/>
            <person name="Egas C."/>
        </authorList>
    </citation>
    <scope>NUCLEOTIDE SEQUENCE [LARGE SCALE GENOMIC DNA]</scope>
    <source>
        <strain evidence="1 2">NBRC 110900</strain>
    </source>
</reference>
<protein>
    <submittedName>
        <fullName evidence="1">Uncharacterized protein</fullName>
    </submittedName>
</protein>
<dbReference type="Proteomes" id="UP000265341">
    <property type="component" value="Unassembled WGS sequence"/>
</dbReference>
<name>A0A399EWT0_9DEIN</name>
<comment type="caution">
    <text evidence="1">The sequence shown here is derived from an EMBL/GenBank/DDBJ whole genome shotgun (WGS) entry which is preliminary data.</text>
</comment>
<evidence type="ECO:0000313" key="2">
    <source>
        <dbReference type="Proteomes" id="UP000265341"/>
    </source>
</evidence>
<proteinExistence type="predicted"/>
<organism evidence="1 2">
    <name type="scientific">Calidithermus roseus</name>
    <dbReference type="NCBI Taxonomy" id="1644118"/>
    <lineage>
        <taxon>Bacteria</taxon>
        <taxon>Thermotogati</taxon>
        <taxon>Deinococcota</taxon>
        <taxon>Deinococci</taxon>
        <taxon>Thermales</taxon>
        <taxon>Thermaceae</taxon>
        <taxon>Calidithermus</taxon>
    </lineage>
</organism>
<dbReference type="EMBL" id="QWLA01000013">
    <property type="protein sequence ID" value="RIH88100.1"/>
    <property type="molecule type" value="Genomic_DNA"/>
</dbReference>
<accession>A0A399EWT0</accession>
<gene>
    <name evidence="1" type="ORF">Mrose_01004</name>
</gene>
<evidence type="ECO:0000313" key="1">
    <source>
        <dbReference type="EMBL" id="RIH88100.1"/>
    </source>
</evidence>
<dbReference type="AlphaFoldDB" id="A0A399EWT0"/>
<keyword evidence="2" id="KW-1185">Reference proteome</keyword>
<dbReference type="RefSeq" id="WP_182482676.1">
    <property type="nucleotide sequence ID" value="NZ_QWLA01000013.1"/>
</dbReference>